<keyword evidence="1" id="KW-0812">Transmembrane</keyword>
<gene>
    <name evidence="3" type="ORF">P4G45_13555</name>
    <name evidence="4" type="ORF">P8936_13965</name>
</gene>
<organism evidence="4">
    <name type="scientific">Edaphobacter paludis</name>
    <dbReference type="NCBI Taxonomy" id="3035702"/>
    <lineage>
        <taxon>Bacteria</taxon>
        <taxon>Pseudomonadati</taxon>
        <taxon>Acidobacteriota</taxon>
        <taxon>Terriglobia</taxon>
        <taxon>Terriglobales</taxon>
        <taxon>Acidobacteriaceae</taxon>
        <taxon>Edaphobacter</taxon>
    </lineage>
</organism>
<dbReference type="GO" id="GO:0016020">
    <property type="term" value="C:membrane"/>
    <property type="evidence" value="ECO:0007669"/>
    <property type="project" value="TreeGrafter"/>
</dbReference>
<feature type="transmembrane region" description="Helical" evidence="1">
    <location>
        <begin position="256"/>
        <end position="273"/>
    </location>
</feature>
<keyword evidence="1" id="KW-0472">Membrane</keyword>
<dbReference type="EMBL" id="CP121195">
    <property type="protein sequence ID" value="XBH12788.1"/>
    <property type="molecule type" value="Genomic_DNA"/>
</dbReference>
<feature type="transmembrane region" description="Helical" evidence="1">
    <location>
        <begin position="178"/>
        <end position="196"/>
    </location>
</feature>
<keyword evidence="1" id="KW-1133">Transmembrane helix</keyword>
<dbReference type="KEGG" id="epl:P4G45_13555"/>
<feature type="transmembrane region" description="Helical" evidence="1">
    <location>
        <begin position="285"/>
        <end position="304"/>
    </location>
</feature>
<dbReference type="GO" id="GO:0000271">
    <property type="term" value="P:polysaccharide biosynthetic process"/>
    <property type="evidence" value="ECO:0007669"/>
    <property type="project" value="TreeGrafter"/>
</dbReference>
<feature type="domain" description="Acyltransferase 3" evidence="2">
    <location>
        <begin position="14"/>
        <end position="342"/>
    </location>
</feature>
<feature type="transmembrane region" description="Helical" evidence="1">
    <location>
        <begin position="148"/>
        <end position="171"/>
    </location>
</feature>
<feature type="transmembrane region" description="Helical" evidence="1">
    <location>
        <begin position="106"/>
        <end position="128"/>
    </location>
</feature>
<dbReference type="EC" id="2.3.-.-" evidence="4"/>
<evidence type="ECO:0000256" key="1">
    <source>
        <dbReference type="SAM" id="Phobius"/>
    </source>
</evidence>
<sequence>MQLRRITTSGNWIPEIDGLRFIAIVATLLVHMFGEVYTRSGHDFISQYHYDFFKLVDRGDRGVSLFFVISGFILAQPFLRQHLEHAKAVSIKGYFKRRLTRLEPPYILSLLLYLFAVSLFKHQFLSLLPHFFAQVFYLHNFIFNYGSLNFVTWSLEVEVQFYIVAPLLGYLYAISRPVLRRGIMICLIVASILIQVHGGQSLIAWNFPGQLQFFLVGFLIADVRATQTKSWQSRRWDLASLLVWPAIFGLEKSNFFAFLFPVLIFIAYLAAFNGPVSRGIFQTKWIALTGGMCYSFYLMHMLVIDCVFKFTKKIIIPSSLMLSFSSQVFLLGICIYIFCTFYFVLIERPCMDPKWPGKLMARIRNRRHSPSDMIAGD</sequence>
<dbReference type="PANTHER" id="PTHR23028">
    <property type="entry name" value="ACETYLTRANSFERASE"/>
    <property type="match status" value="1"/>
</dbReference>
<dbReference type="Pfam" id="PF01757">
    <property type="entry name" value="Acyl_transf_3"/>
    <property type="match status" value="1"/>
</dbReference>
<name>A0AAU7D4S8_9BACT</name>
<keyword evidence="4" id="KW-0808">Transferase</keyword>
<feature type="transmembrane region" description="Helical" evidence="1">
    <location>
        <begin position="324"/>
        <end position="345"/>
    </location>
</feature>
<reference evidence="4" key="1">
    <citation type="submission" date="2023-03" db="EMBL/GenBank/DDBJ databases">
        <title>Edaphobacter sp.</title>
        <authorList>
            <person name="Huber K.J."/>
            <person name="Papendorf J."/>
            <person name="Pilke C."/>
            <person name="Bunk B."/>
            <person name="Sproeer C."/>
            <person name="Pester M."/>
        </authorList>
    </citation>
    <scope>NUCLEOTIDE SEQUENCE</scope>
    <source>
        <strain evidence="3">DSM 109919</strain>
        <strain evidence="4">DSM 109920</strain>
    </source>
</reference>
<dbReference type="AlphaFoldDB" id="A0AAU7D4S8"/>
<dbReference type="RefSeq" id="WP_348267013.1">
    <property type="nucleotide sequence ID" value="NZ_CP121194.1"/>
</dbReference>
<dbReference type="InterPro" id="IPR002656">
    <property type="entry name" value="Acyl_transf_3_dom"/>
</dbReference>
<accession>A0AAU7D4S8</accession>
<dbReference type="EMBL" id="CP121194">
    <property type="protein sequence ID" value="XBH09503.1"/>
    <property type="molecule type" value="Genomic_DNA"/>
</dbReference>
<dbReference type="InterPro" id="IPR050879">
    <property type="entry name" value="Acyltransferase_3"/>
</dbReference>
<feature type="transmembrane region" description="Helical" evidence="1">
    <location>
        <begin position="21"/>
        <end position="42"/>
    </location>
</feature>
<dbReference type="GO" id="GO:0016747">
    <property type="term" value="F:acyltransferase activity, transferring groups other than amino-acyl groups"/>
    <property type="evidence" value="ECO:0007669"/>
    <property type="project" value="InterPro"/>
</dbReference>
<keyword evidence="4" id="KW-0012">Acyltransferase</keyword>
<dbReference type="PANTHER" id="PTHR23028:SF53">
    <property type="entry name" value="ACYL_TRANSF_3 DOMAIN-CONTAINING PROTEIN"/>
    <property type="match status" value="1"/>
</dbReference>
<feature type="transmembrane region" description="Helical" evidence="1">
    <location>
        <begin position="62"/>
        <end position="79"/>
    </location>
</feature>
<protein>
    <submittedName>
        <fullName evidence="4">Acyltransferase</fullName>
        <ecNumber evidence="4">2.3.-.-</ecNumber>
    </submittedName>
</protein>
<evidence type="ECO:0000313" key="4">
    <source>
        <dbReference type="EMBL" id="XBH12788.1"/>
    </source>
</evidence>
<evidence type="ECO:0000313" key="3">
    <source>
        <dbReference type="EMBL" id="XBH09503.1"/>
    </source>
</evidence>
<proteinExistence type="predicted"/>
<accession>A0AAU7CVJ5</accession>
<evidence type="ECO:0000259" key="2">
    <source>
        <dbReference type="Pfam" id="PF01757"/>
    </source>
</evidence>